<dbReference type="PIRSF" id="PIRSF000137">
    <property type="entry name" value="Alcohol_oxidase"/>
    <property type="match status" value="1"/>
</dbReference>
<dbReference type="Gene3D" id="3.50.50.60">
    <property type="entry name" value="FAD/NAD(P)-binding domain"/>
    <property type="match status" value="2"/>
</dbReference>
<evidence type="ECO:0000313" key="9">
    <source>
        <dbReference type="Proteomes" id="UP000559256"/>
    </source>
</evidence>
<accession>A0A8H5LYI0</accession>
<evidence type="ECO:0000256" key="5">
    <source>
        <dbReference type="PIRSR" id="PIRSR000137-2"/>
    </source>
</evidence>
<dbReference type="Proteomes" id="UP000559256">
    <property type="component" value="Unassembled WGS sequence"/>
</dbReference>
<keyword evidence="4 5" id="KW-0274">FAD</keyword>
<evidence type="ECO:0000256" key="3">
    <source>
        <dbReference type="ARBA" id="ARBA00022630"/>
    </source>
</evidence>
<dbReference type="InterPro" id="IPR012132">
    <property type="entry name" value="GMC_OxRdtase"/>
</dbReference>
<evidence type="ECO:0000256" key="6">
    <source>
        <dbReference type="SAM" id="SignalP"/>
    </source>
</evidence>
<evidence type="ECO:0000256" key="1">
    <source>
        <dbReference type="ARBA" id="ARBA00001974"/>
    </source>
</evidence>
<dbReference type="InterPro" id="IPR000172">
    <property type="entry name" value="GMC_OxRdtase_N"/>
</dbReference>
<evidence type="ECO:0000256" key="2">
    <source>
        <dbReference type="ARBA" id="ARBA00010790"/>
    </source>
</evidence>
<comment type="similarity">
    <text evidence="2">Belongs to the GMC oxidoreductase family.</text>
</comment>
<proteinExistence type="inferred from homology"/>
<feature type="signal peptide" evidence="6">
    <location>
        <begin position="1"/>
        <end position="19"/>
    </location>
</feature>
<protein>
    <recommendedName>
        <fullName evidence="7">Glucose-methanol-choline oxidoreductase N-terminal domain-containing protein</fullName>
    </recommendedName>
</protein>
<comment type="caution">
    <text evidence="8">The sequence shown here is derived from an EMBL/GenBank/DDBJ whole genome shotgun (WGS) entry which is preliminary data.</text>
</comment>
<dbReference type="InterPro" id="IPR036188">
    <property type="entry name" value="FAD/NAD-bd_sf"/>
</dbReference>
<reference evidence="8 9" key="1">
    <citation type="journal article" date="2020" name="ISME J.">
        <title>Uncovering the hidden diversity of litter-decomposition mechanisms in mushroom-forming fungi.</title>
        <authorList>
            <person name="Floudas D."/>
            <person name="Bentzer J."/>
            <person name="Ahren D."/>
            <person name="Johansson T."/>
            <person name="Persson P."/>
            <person name="Tunlid A."/>
        </authorList>
    </citation>
    <scope>NUCLEOTIDE SEQUENCE [LARGE SCALE GENOMIC DNA]</scope>
    <source>
        <strain evidence="8 9">CBS 291.85</strain>
    </source>
</reference>
<dbReference type="EMBL" id="JAACJM010000002">
    <property type="protein sequence ID" value="KAF5374242.1"/>
    <property type="molecule type" value="Genomic_DNA"/>
</dbReference>
<dbReference type="AlphaFoldDB" id="A0A8H5LYI0"/>
<sequence length="448" mass="48615">MQFCTLVLVSALLPFLSTGYTSIVEHVDNLPTQEFDFVVIGSGTAGNVITNHLTENPAVNVLVLEAGGFDLNTKVPGFFGRDMGSPLDWNFTANLGLATENRMGTVVRGFVLGGSSAISSMVYTRRSDDDWDHYADLTGDSGWSWDSIQQYIKKNETFTQPSDFHNISGQFDPTVHGFDGISSVTLTSYVHKFDDLVIQSSLLPDAEIPFKLNPNDGNNIGLSWGQAMILNGERSSSATSYLALQFRKRSNLHILLHAHVTRILRMEDDHETAFSGVEFTQDAGATFQVINATKEIIVSGGAIGSLNILYNSSIGDAETLTNLGILSTLDLPSVGQNYTDQGIVDYIWIVNSTDPNDFLSQDESVREGQLEQWEQNKTGPLADGALVTGCFFRLPDNASIFETVKDPSAGPNSGIRNLRVPHAGTQRVHAGDAGDAGDAGTHYPLLIM</sequence>
<keyword evidence="6" id="KW-0732">Signal</keyword>
<dbReference type="OrthoDB" id="269227at2759"/>
<organism evidence="8 9">
    <name type="scientific">Tetrapyrgos nigripes</name>
    <dbReference type="NCBI Taxonomy" id="182062"/>
    <lineage>
        <taxon>Eukaryota</taxon>
        <taxon>Fungi</taxon>
        <taxon>Dikarya</taxon>
        <taxon>Basidiomycota</taxon>
        <taxon>Agaricomycotina</taxon>
        <taxon>Agaricomycetes</taxon>
        <taxon>Agaricomycetidae</taxon>
        <taxon>Agaricales</taxon>
        <taxon>Marasmiineae</taxon>
        <taxon>Marasmiaceae</taxon>
        <taxon>Tetrapyrgos</taxon>
    </lineage>
</organism>
<feature type="binding site" evidence="5">
    <location>
        <position position="260"/>
    </location>
    <ligand>
        <name>FAD</name>
        <dbReference type="ChEBI" id="CHEBI:57692"/>
    </ligand>
</feature>
<feature type="chain" id="PRO_5034349630" description="Glucose-methanol-choline oxidoreductase N-terminal domain-containing protein" evidence="6">
    <location>
        <begin position="20"/>
        <end position="448"/>
    </location>
</feature>
<dbReference type="PANTHER" id="PTHR11552:SF147">
    <property type="entry name" value="CHOLINE DEHYDROGENASE, MITOCHONDRIAL"/>
    <property type="match status" value="1"/>
</dbReference>
<dbReference type="GO" id="GO:0016614">
    <property type="term" value="F:oxidoreductase activity, acting on CH-OH group of donors"/>
    <property type="evidence" value="ECO:0007669"/>
    <property type="project" value="InterPro"/>
</dbReference>
<evidence type="ECO:0000256" key="4">
    <source>
        <dbReference type="ARBA" id="ARBA00022827"/>
    </source>
</evidence>
<dbReference type="SUPFAM" id="SSF51905">
    <property type="entry name" value="FAD/NAD(P)-binding domain"/>
    <property type="match status" value="1"/>
</dbReference>
<feature type="domain" description="Glucose-methanol-choline oxidoreductase N-terminal" evidence="7">
    <location>
        <begin position="35"/>
        <end position="341"/>
    </location>
</feature>
<gene>
    <name evidence="8" type="ORF">D9758_004722</name>
</gene>
<evidence type="ECO:0000259" key="7">
    <source>
        <dbReference type="Pfam" id="PF00732"/>
    </source>
</evidence>
<dbReference type="PANTHER" id="PTHR11552">
    <property type="entry name" value="GLUCOSE-METHANOL-CHOLINE GMC OXIDOREDUCTASE"/>
    <property type="match status" value="1"/>
</dbReference>
<feature type="binding site" evidence="5">
    <location>
        <position position="111"/>
    </location>
    <ligand>
        <name>FAD</name>
        <dbReference type="ChEBI" id="CHEBI:57692"/>
    </ligand>
</feature>
<keyword evidence="9" id="KW-1185">Reference proteome</keyword>
<name>A0A8H5LYI0_9AGAR</name>
<comment type="cofactor">
    <cofactor evidence="1 5">
        <name>FAD</name>
        <dbReference type="ChEBI" id="CHEBI:57692"/>
    </cofactor>
</comment>
<keyword evidence="3" id="KW-0285">Flavoprotein</keyword>
<evidence type="ECO:0000313" key="8">
    <source>
        <dbReference type="EMBL" id="KAF5374242.1"/>
    </source>
</evidence>
<dbReference type="GO" id="GO:0050660">
    <property type="term" value="F:flavin adenine dinucleotide binding"/>
    <property type="evidence" value="ECO:0007669"/>
    <property type="project" value="InterPro"/>
</dbReference>
<dbReference type="Pfam" id="PF00732">
    <property type="entry name" value="GMC_oxred_N"/>
    <property type="match status" value="1"/>
</dbReference>